<evidence type="ECO:0000256" key="1">
    <source>
        <dbReference type="SAM" id="Coils"/>
    </source>
</evidence>
<keyword evidence="1" id="KW-0175">Coiled coil</keyword>
<evidence type="ECO:0000313" key="3">
    <source>
        <dbReference type="EMBL" id="SVC14157.1"/>
    </source>
</evidence>
<dbReference type="GO" id="GO:0005694">
    <property type="term" value="C:chromosome"/>
    <property type="evidence" value="ECO:0007669"/>
    <property type="project" value="InterPro"/>
</dbReference>
<feature type="non-terminal residue" evidence="3">
    <location>
        <position position="1"/>
    </location>
</feature>
<dbReference type="GO" id="GO:0051276">
    <property type="term" value="P:chromosome organization"/>
    <property type="evidence" value="ECO:0007669"/>
    <property type="project" value="InterPro"/>
</dbReference>
<dbReference type="Pfam" id="PF06470">
    <property type="entry name" value="SMC_hinge"/>
    <property type="match status" value="1"/>
</dbReference>
<feature type="coiled-coil region" evidence="1">
    <location>
        <begin position="268"/>
        <end position="302"/>
    </location>
</feature>
<sequence>YFNEDKLLNQPGVIGVAGDLIDCDPKYDVAIDQLLGNTLVVEDIDIAVQLTRKFRPNARLVTLEGDVINTSGAVTGGHTSSKTSGLLSRSRELEDLEKRVSDLNQKVIEKDSQRKELVKRINELQQIRHKLNAEWQECQIEHKSLLQMLDQSQQKLNQIRYQLDAIEQERADLIEQSEQIEGERHHLETDLKQAQKSDSILLRKVERLMEQVEAEKDKLSEVEESCQNLQISLATKGEKLQSLSTTITSFDENQNQIVESMHSHQKIIDSDEEMKQELTGQIDSAQKRFLELEQEKFENEEKASTLQAERESITEVISESHKMIKKGRQQFDKHNRMRHQLEVSTTQLEMQLKGISSKIQDKYQVSIDQIEDEDTGNEIDELELVAQTEDLKTQIEAIGPINLKAIEDYQEQKKRERFLVSQREDLQKSLDSTYD</sequence>
<dbReference type="InterPro" id="IPR010935">
    <property type="entry name" value="SMC_hinge"/>
</dbReference>
<accession>A0A382JT50</accession>
<protein>
    <recommendedName>
        <fullName evidence="2">SMC hinge domain-containing protein</fullName>
    </recommendedName>
</protein>
<dbReference type="GO" id="GO:0005524">
    <property type="term" value="F:ATP binding"/>
    <property type="evidence" value="ECO:0007669"/>
    <property type="project" value="InterPro"/>
</dbReference>
<feature type="coiled-coil region" evidence="1">
    <location>
        <begin position="86"/>
        <end position="232"/>
    </location>
</feature>
<gene>
    <name evidence="3" type="ORF">METZ01_LOCUS267011</name>
</gene>
<organism evidence="3">
    <name type="scientific">marine metagenome</name>
    <dbReference type="NCBI Taxonomy" id="408172"/>
    <lineage>
        <taxon>unclassified sequences</taxon>
        <taxon>metagenomes</taxon>
        <taxon>ecological metagenomes</taxon>
    </lineage>
</organism>
<dbReference type="InterPro" id="IPR036277">
    <property type="entry name" value="SMC_hinge_sf"/>
</dbReference>
<dbReference type="Gene3D" id="1.10.287.1490">
    <property type="match status" value="1"/>
</dbReference>
<reference evidence="3" key="1">
    <citation type="submission" date="2018-05" db="EMBL/GenBank/DDBJ databases">
        <authorList>
            <person name="Lanie J.A."/>
            <person name="Ng W.-L."/>
            <person name="Kazmierczak K.M."/>
            <person name="Andrzejewski T.M."/>
            <person name="Davidsen T.M."/>
            <person name="Wayne K.J."/>
            <person name="Tettelin H."/>
            <person name="Glass J.I."/>
            <person name="Rusch D."/>
            <person name="Podicherti R."/>
            <person name="Tsui H.-C.T."/>
            <person name="Winkler M.E."/>
        </authorList>
    </citation>
    <scope>NUCLEOTIDE SEQUENCE</scope>
</reference>
<evidence type="ECO:0000259" key="2">
    <source>
        <dbReference type="Pfam" id="PF06470"/>
    </source>
</evidence>
<dbReference type="PANTHER" id="PTHR43977">
    <property type="entry name" value="STRUCTURAL MAINTENANCE OF CHROMOSOMES PROTEIN 3"/>
    <property type="match status" value="1"/>
</dbReference>
<feature type="domain" description="SMC hinge" evidence="2">
    <location>
        <begin position="10"/>
        <end position="50"/>
    </location>
</feature>
<dbReference type="AlphaFoldDB" id="A0A382JT50"/>
<dbReference type="Gene3D" id="3.30.70.1620">
    <property type="match status" value="1"/>
</dbReference>
<dbReference type="SUPFAM" id="SSF75553">
    <property type="entry name" value="Smc hinge domain"/>
    <property type="match status" value="1"/>
</dbReference>
<dbReference type="EMBL" id="UINC01075708">
    <property type="protein sequence ID" value="SVC14157.1"/>
    <property type="molecule type" value="Genomic_DNA"/>
</dbReference>
<proteinExistence type="predicted"/>
<name>A0A382JT50_9ZZZZ</name>
<feature type="non-terminal residue" evidence="3">
    <location>
        <position position="435"/>
    </location>
</feature>